<gene>
    <name evidence="13" type="ORF">GCM10010411_32820</name>
</gene>
<dbReference type="PANTHER" id="PTHR24421">
    <property type="entry name" value="NITRATE/NITRITE SENSOR PROTEIN NARX-RELATED"/>
    <property type="match status" value="1"/>
</dbReference>
<feature type="transmembrane region" description="Helical" evidence="10">
    <location>
        <begin position="424"/>
        <end position="441"/>
    </location>
</feature>
<reference evidence="13 14" key="1">
    <citation type="journal article" date="2019" name="Int. J. Syst. Evol. Microbiol.">
        <title>The Global Catalogue of Microorganisms (GCM) 10K type strain sequencing project: providing services to taxonomists for standard genome sequencing and annotation.</title>
        <authorList>
            <consortium name="The Broad Institute Genomics Platform"/>
            <consortium name="The Broad Institute Genome Sequencing Center for Infectious Disease"/>
            <person name="Wu L."/>
            <person name="Ma J."/>
        </authorList>
    </citation>
    <scope>NUCLEOTIDE SEQUENCE [LARGE SCALE GENOMIC DNA]</scope>
    <source>
        <strain evidence="13 14">JCM 6833</strain>
    </source>
</reference>
<proteinExistence type="predicted"/>
<evidence type="ECO:0000256" key="10">
    <source>
        <dbReference type="SAM" id="Phobius"/>
    </source>
</evidence>
<keyword evidence="3" id="KW-0597">Phosphoprotein</keyword>
<keyword evidence="7" id="KW-0067">ATP-binding</keyword>
<evidence type="ECO:0000256" key="1">
    <source>
        <dbReference type="ARBA" id="ARBA00000085"/>
    </source>
</evidence>
<dbReference type="CDD" id="cd16917">
    <property type="entry name" value="HATPase_UhpB-NarQ-NarX-like"/>
    <property type="match status" value="1"/>
</dbReference>
<feature type="domain" description="Signal transduction histidine kinase subgroup 3 dimerisation and phosphoacceptor" evidence="11">
    <location>
        <begin position="185"/>
        <end position="247"/>
    </location>
</feature>
<dbReference type="Pfam" id="PF07730">
    <property type="entry name" value="HisKA_3"/>
    <property type="match status" value="1"/>
</dbReference>
<organism evidence="13 14">
    <name type="scientific">Actinomadura fulvescens</name>
    <dbReference type="NCBI Taxonomy" id="46160"/>
    <lineage>
        <taxon>Bacteria</taxon>
        <taxon>Bacillati</taxon>
        <taxon>Actinomycetota</taxon>
        <taxon>Actinomycetes</taxon>
        <taxon>Streptosporangiales</taxon>
        <taxon>Thermomonosporaceae</taxon>
        <taxon>Actinomadura</taxon>
    </lineage>
</organism>
<evidence type="ECO:0000256" key="3">
    <source>
        <dbReference type="ARBA" id="ARBA00022553"/>
    </source>
</evidence>
<feature type="coiled-coil region" evidence="9">
    <location>
        <begin position="157"/>
        <end position="192"/>
    </location>
</feature>
<dbReference type="Gene3D" id="1.20.5.1930">
    <property type="match status" value="1"/>
</dbReference>
<keyword evidence="10" id="KW-0812">Transmembrane</keyword>
<feature type="transmembrane region" description="Helical" evidence="10">
    <location>
        <begin position="448"/>
        <end position="466"/>
    </location>
</feature>
<evidence type="ECO:0000256" key="9">
    <source>
        <dbReference type="SAM" id="Coils"/>
    </source>
</evidence>
<sequence>MSSDGGVQRWPSIADFAVPAIAAAFQLGLTYLIALEEPLDKWQWMVFDIAVACSCVALIWRRAAPVQVLAAVLLIGGIGQLLLDTDDTVVDGVTDAIALYSLAVHRGPRAAMIGGVAACAVVSLLSVPYSTGGTGLWSDVLANVILYVTITALGQIRRQRKARRLELTARLAEAEQERRAAAEAERERLARDLHDVAGHHLSAVVVHSGAAARIDDPELTTGALTVAAETGRDVLTSLSRLVDVVGPRAGDGELKSLLPPLCHGLTRLGIPVSLTVEGRPRKLSPEVTTAAYRIVQESLTNAMRYASGAPVRVEARYTSTALEVTVSNDPPGDDGAVPVLGTNRGIAGMRERAEGLGGTLDAGPTPAGGWAVAAVLPTNPAGQRQGLDWPEVLDAAAIAFCVATPAVMAFALKEESIVEGWSTGAMMLLTVALFGRALPLWWRRRKPYGTLIALAVVDSIWAVAGARLSEPLLGVLAVGFPAELIAVYSVACYARKGRPTWPAVLVAPIPWAMAIGVALALDPEPNEPGAAVFALVFGLVAGGMFSALAFLPFWAWGKAVAARSRNWEINALETMAARTGEAVLAERHRIAMGLRGTVFDHTSRLVRAAEAGLGGTASDARAALDVVTEQARAALVDMRELLDAMEEQT</sequence>
<evidence type="ECO:0000313" key="13">
    <source>
        <dbReference type="EMBL" id="GAA2596815.1"/>
    </source>
</evidence>
<feature type="domain" description="DUF7134" evidence="12">
    <location>
        <begin position="9"/>
        <end position="160"/>
    </location>
</feature>
<feature type="transmembrane region" description="Helical" evidence="10">
    <location>
        <begin position="16"/>
        <end position="35"/>
    </location>
</feature>
<feature type="transmembrane region" description="Helical" evidence="10">
    <location>
        <begin position="533"/>
        <end position="556"/>
    </location>
</feature>
<dbReference type="InterPro" id="IPR036890">
    <property type="entry name" value="HATPase_C_sf"/>
</dbReference>
<dbReference type="EMBL" id="BAAATD010000004">
    <property type="protein sequence ID" value="GAA2596815.1"/>
    <property type="molecule type" value="Genomic_DNA"/>
</dbReference>
<keyword evidence="14" id="KW-1185">Reference proteome</keyword>
<dbReference type="PANTHER" id="PTHR24421:SF10">
    <property type="entry name" value="NITRATE_NITRITE SENSOR PROTEIN NARQ"/>
    <property type="match status" value="1"/>
</dbReference>
<accession>A0ABN3PR46</accession>
<evidence type="ECO:0000313" key="14">
    <source>
        <dbReference type="Proteomes" id="UP001501509"/>
    </source>
</evidence>
<keyword evidence="10" id="KW-0472">Membrane</keyword>
<feature type="transmembrane region" description="Helical" evidence="10">
    <location>
        <begin position="110"/>
        <end position="129"/>
    </location>
</feature>
<evidence type="ECO:0000256" key="6">
    <source>
        <dbReference type="ARBA" id="ARBA00022777"/>
    </source>
</evidence>
<dbReference type="RefSeq" id="WP_344541754.1">
    <property type="nucleotide sequence ID" value="NZ_BAAATD010000004.1"/>
</dbReference>
<evidence type="ECO:0000259" key="11">
    <source>
        <dbReference type="Pfam" id="PF07730"/>
    </source>
</evidence>
<evidence type="ECO:0000259" key="12">
    <source>
        <dbReference type="Pfam" id="PF23539"/>
    </source>
</evidence>
<feature type="transmembrane region" description="Helical" evidence="10">
    <location>
        <begin position="42"/>
        <end position="60"/>
    </location>
</feature>
<dbReference type="Pfam" id="PF23539">
    <property type="entry name" value="DUF7134"/>
    <property type="match status" value="1"/>
</dbReference>
<keyword evidence="8" id="KW-0902">Two-component regulatory system</keyword>
<comment type="caution">
    <text evidence="13">The sequence shown here is derived from an EMBL/GenBank/DDBJ whole genome shotgun (WGS) entry which is preliminary data.</text>
</comment>
<evidence type="ECO:0000256" key="8">
    <source>
        <dbReference type="ARBA" id="ARBA00023012"/>
    </source>
</evidence>
<feature type="transmembrane region" description="Helical" evidence="10">
    <location>
        <begin position="501"/>
        <end position="521"/>
    </location>
</feature>
<comment type="catalytic activity">
    <reaction evidence="1">
        <text>ATP + protein L-histidine = ADP + protein N-phospho-L-histidine.</text>
        <dbReference type="EC" id="2.7.13.3"/>
    </reaction>
</comment>
<evidence type="ECO:0000256" key="5">
    <source>
        <dbReference type="ARBA" id="ARBA00022741"/>
    </source>
</evidence>
<keyword evidence="6" id="KW-0418">Kinase</keyword>
<evidence type="ECO:0000256" key="4">
    <source>
        <dbReference type="ARBA" id="ARBA00022679"/>
    </source>
</evidence>
<dbReference type="InterPro" id="IPR055558">
    <property type="entry name" value="DUF7134"/>
</dbReference>
<keyword evidence="9" id="KW-0175">Coiled coil</keyword>
<keyword evidence="5" id="KW-0547">Nucleotide-binding</keyword>
<evidence type="ECO:0000256" key="7">
    <source>
        <dbReference type="ARBA" id="ARBA00022840"/>
    </source>
</evidence>
<protein>
    <recommendedName>
        <fullName evidence="2">histidine kinase</fullName>
        <ecNumber evidence="2">2.7.13.3</ecNumber>
    </recommendedName>
</protein>
<dbReference type="Gene3D" id="3.30.565.10">
    <property type="entry name" value="Histidine kinase-like ATPase, C-terminal domain"/>
    <property type="match status" value="1"/>
</dbReference>
<name>A0ABN3PR46_9ACTN</name>
<keyword evidence="10" id="KW-1133">Transmembrane helix</keyword>
<dbReference type="InterPro" id="IPR011712">
    <property type="entry name" value="Sig_transdc_His_kin_sub3_dim/P"/>
</dbReference>
<keyword evidence="4" id="KW-0808">Transferase</keyword>
<evidence type="ECO:0000256" key="2">
    <source>
        <dbReference type="ARBA" id="ARBA00012438"/>
    </source>
</evidence>
<feature type="transmembrane region" description="Helical" evidence="10">
    <location>
        <begin position="135"/>
        <end position="154"/>
    </location>
</feature>
<feature type="transmembrane region" description="Helical" evidence="10">
    <location>
        <begin position="66"/>
        <end position="83"/>
    </location>
</feature>
<feature type="transmembrane region" description="Helical" evidence="10">
    <location>
        <begin position="472"/>
        <end position="494"/>
    </location>
</feature>
<dbReference type="Proteomes" id="UP001501509">
    <property type="component" value="Unassembled WGS sequence"/>
</dbReference>
<dbReference type="SUPFAM" id="SSF55874">
    <property type="entry name" value="ATPase domain of HSP90 chaperone/DNA topoisomerase II/histidine kinase"/>
    <property type="match status" value="1"/>
</dbReference>
<dbReference type="InterPro" id="IPR050482">
    <property type="entry name" value="Sensor_HK_TwoCompSys"/>
</dbReference>
<dbReference type="EC" id="2.7.13.3" evidence="2"/>